<keyword evidence="2" id="KW-1185">Reference proteome</keyword>
<dbReference type="GeneID" id="56083349"/>
<proteinExistence type="predicted"/>
<dbReference type="KEGG" id="hpel:HZS54_12130"/>
<dbReference type="AlphaFoldDB" id="A0A7D5TCR6"/>
<dbReference type="EMBL" id="CP058909">
    <property type="protein sequence ID" value="QLH82315.1"/>
    <property type="molecule type" value="Genomic_DNA"/>
</dbReference>
<sequence length="115" mass="12923">MHLQLKHDDGTRTAYFGISDFDAGDNETRLAFHSDVGLDSDRMFRTEEGAVVTGISESGYNKEGAFETIGDLAIQDETTVVVAITDRYPWVEKAVRMLEQDEDFDGDLEIIEKDE</sequence>
<evidence type="ECO:0000313" key="1">
    <source>
        <dbReference type="EMBL" id="QLH82315.1"/>
    </source>
</evidence>
<name>A0A7D5TCR6_9EURY</name>
<reference evidence="1 2" key="1">
    <citation type="submission" date="2020-07" db="EMBL/GenBank/DDBJ databases">
        <title>Halosimplex litoreum sp. nov. and Halosimplex rubrum sp. nov., isolated from different salt environments.</title>
        <authorList>
            <person name="Cui H."/>
        </authorList>
    </citation>
    <scope>NUCLEOTIDE SEQUENCE [LARGE SCALE GENOMIC DNA]</scope>
    <source>
        <strain evidence="1 2">R2</strain>
    </source>
</reference>
<accession>A0A7D5TCR6</accession>
<protein>
    <submittedName>
        <fullName evidence="1">Uncharacterized protein</fullName>
    </submittedName>
</protein>
<gene>
    <name evidence="1" type="ORF">HZS54_12130</name>
</gene>
<evidence type="ECO:0000313" key="2">
    <source>
        <dbReference type="Proteomes" id="UP000509346"/>
    </source>
</evidence>
<organism evidence="1 2">
    <name type="scientific">Halosimplex pelagicum</name>
    <dbReference type="NCBI Taxonomy" id="869886"/>
    <lineage>
        <taxon>Archaea</taxon>
        <taxon>Methanobacteriati</taxon>
        <taxon>Methanobacteriota</taxon>
        <taxon>Stenosarchaea group</taxon>
        <taxon>Halobacteria</taxon>
        <taxon>Halobacteriales</taxon>
        <taxon>Haloarculaceae</taxon>
        <taxon>Halosimplex</taxon>
    </lineage>
</organism>
<dbReference type="Proteomes" id="UP000509346">
    <property type="component" value="Chromosome"/>
</dbReference>
<dbReference type="RefSeq" id="WP_179922783.1">
    <property type="nucleotide sequence ID" value="NZ_CP058909.1"/>
</dbReference>